<protein>
    <submittedName>
        <fullName evidence="3">Uncharacterized protein</fullName>
    </submittedName>
</protein>
<keyword evidence="4" id="KW-1185">Reference proteome</keyword>
<gene>
    <name evidence="3" type="ORF">DPMN_161769</name>
</gene>
<feature type="coiled-coil region" evidence="1">
    <location>
        <begin position="879"/>
        <end position="998"/>
    </location>
</feature>
<name>A0A9D4ENA0_DREPO</name>
<feature type="coiled-coil region" evidence="1">
    <location>
        <begin position="714"/>
        <end position="843"/>
    </location>
</feature>
<organism evidence="3 4">
    <name type="scientific">Dreissena polymorpha</name>
    <name type="common">Zebra mussel</name>
    <name type="synonym">Mytilus polymorpha</name>
    <dbReference type="NCBI Taxonomy" id="45954"/>
    <lineage>
        <taxon>Eukaryota</taxon>
        <taxon>Metazoa</taxon>
        <taxon>Spiralia</taxon>
        <taxon>Lophotrochozoa</taxon>
        <taxon>Mollusca</taxon>
        <taxon>Bivalvia</taxon>
        <taxon>Autobranchia</taxon>
        <taxon>Heteroconchia</taxon>
        <taxon>Euheterodonta</taxon>
        <taxon>Imparidentia</taxon>
        <taxon>Neoheterodontei</taxon>
        <taxon>Myida</taxon>
        <taxon>Dreissenoidea</taxon>
        <taxon>Dreissenidae</taxon>
        <taxon>Dreissena</taxon>
    </lineage>
</organism>
<dbReference type="PANTHER" id="PTHR35352:SF1">
    <property type="entry name" value="COILED-COIL DOMAIN-CONTAINING PROTEIN 150"/>
    <property type="match status" value="1"/>
</dbReference>
<accession>A0A9D4ENA0</accession>
<dbReference type="InterPro" id="IPR038807">
    <property type="entry name" value="CCDC150"/>
</dbReference>
<sequence>MSLRAVIPPLSVNNGPSKQSYEVLESRLRAAEDDTKQLIDQLGGMGFDNPGPGSGENGRNSPYHQNGRDSPYQPVSPFRGQTRNVNYNQENFEKFKSSYESLVTRVCKNESALQSLKLTLVNLQGDQKLNTKQDVREMKEKFQYAREAYEQEIGKLTRQVEYLKEELGSEVTAKEKCRDEIRELQRALEQSTETRMEAAMTAEGLNMSQAKLQKRITELKEEVAREQSLRASLEESHNTLLTRVREMESLVETERTGVQSLSSDYAHIRNDNETLRELLKEETKRKQIAESSYKMLCDDKDSLVEKYRSCEGDRDMLITEVSKLREQYEDLIKQLEQTQAIIDKQQTKNKELVEENERLTQTFRTTAEEHDKINAQLKRELEAERRLTRDKAVVEDKASRLKDSVAEITQENLDLRKKIKRSEEEVSKLKTRISSKDEEFTRTAESLSKELSSLQDQLQQQQADRDRILKDKESLLEEVNQTVDSMVEERSKLQKQVQQQQLELDGHSRARRKLEHENAHLLERISGFEQQQQAQKHVESTLKEMMDQKNKLAYDNGRLQTTLEQANLELESLRKADLETNKYRTLAEALANKYSQCESDISELKVTIERLESQLKQAHIQLDSRHGDYSSITVVKDELLKENQRLLTKLQSVEDRERRKIKSLQKNNEDAKAVNKEIASTLESVMASHSQLQSVVESLQVELGKKDSVISRLKTDKNREQQEWKVEMRKFEERMDSLREELRRERDVSNKKNSKDIGEIKKQNDSLSARNMELMKGNTELRQKTRDQETEIGELREKLGEQKRKIEYLRRGKNDVEENVKKMKEMKADIEELESLRDTYISKNQEQAEMISTFMGQINSLQTELRQLAHAQSQTADLVTQKERSLEKERKLKEDIRKRYKATKRREDELDHMKSAAEKRLSEVREESLEISNHLKSAHEWFKDKFDNLQSELVASRRLQEKLEVENTEQQKKLNGERNKAQAAAQKAREMIRASRQTISRLSDYADLADSETKQQLHDLYSQLTSERDHAKYVEMKHDRYKDASARQFEHLLNDTEDSCS</sequence>
<feature type="region of interest" description="Disordered" evidence="2">
    <location>
        <begin position="38"/>
        <end position="81"/>
    </location>
</feature>
<evidence type="ECO:0000256" key="1">
    <source>
        <dbReference type="SAM" id="Coils"/>
    </source>
</evidence>
<comment type="caution">
    <text evidence="3">The sequence shown here is derived from an EMBL/GenBank/DDBJ whole genome shotgun (WGS) entry which is preliminary data.</text>
</comment>
<feature type="coiled-coil region" evidence="1">
    <location>
        <begin position="265"/>
        <end position="531"/>
    </location>
</feature>
<reference evidence="3" key="2">
    <citation type="submission" date="2020-11" db="EMBL/GenBank/DDBJ databases">
        <authorList>
            <person name="McCartney M.A."/>
            <person name="Auch B."/>
            <person name="Kono T."/>
            <person name="Mallez S."/>
            <person name="Becker A."/>
            <person name="Gohl D.M."/>
            <person name="Silverstein K.A.T."/>
            <person name="Koren S."/>
            <person name="Bechman K.B."/>
            <person name="Herman A."/>
            <person name="Abrahante J.E."/>
            <person name="Garbe J."/>
        </authorList>
    </citation>
    <scope>NUCLEOTIDE SEQUENCE</scope>
    <source>
        <strain evidence="3">Duluth1</strain>
        <tissue evidence="3">Whole animal</tissue>
    </source>
</reference>
<keyword evidence="1" id="KW-0175">Coiled coil</keyword>
<evidence type="ECO:0000313" key="3">
    <source>
        <dbReference type="EMBL" id="KAH3783819.1"/>
    </source>
</evidence>
<feature type="coiled-coil region" evidence="1">
    <location>
        <begin position="132"/>
        <end position="236"/>
    </location>
</feature>
<reference evidence="3" key="1">
    <citation type="journal article" date="2019" name="bioRxiv">
        <title>The Genome of the Zebra Mussel, Dreissena polymorpha: A Resource for Invasive Species Research.</title>
        <authorList>
            <person name="McCartney M.A."/>
            <person name="Auch B."/>
            <person name="Kono T."/>
            <person name="Mallez S."/>
            <person name="Zhang Y."/>
            <person name="Obille A."/>
            <person name="Becker A."/>
            <person name="Abrahante J.E."/>
            <person name="Garbe J."/>
            <person name="Badalamenti J.P."/>
            <person name="Herman A."/>
            <person name="Mangelson H."/>
            <person name="Liachko I."/>
            <person name="Sullivan S."/>
            <person name="Sone E.D."/>
            <person name="Koren S."/>
            <person name="Silverstein K.A.T."/>
            <person name="Beckman K.B."/>
            <person name="Gohl D.M."/>
        </authorList>
    </citation>
    <scope>NUCLEOTIDE SEQUENCE</scope>
    <source>
        <strain evidence="3">Duluth1</strain>
        <tissue evidence="3">Whole animal</tissue>
    </source>
</reference>
<dbReference type="EMBL" id="JAIWYP010000008">
    <property type="protein sequence ID" value="KAH3783819.1"/>
    <property type="molecule type" value="Genomic_DNA"/>
</dbReference>
<dbReference type="PANTHER" id="PTHR35352">
    <property type="entry name" value="COILED-COIL DOMAIN-CONTAINING PROTEIN 150"/>
    <property type="match status" value="1"/>
</dbReference>
<dbReference type="Proteomes" id="UP000828390">
    <property type="component" value="Unassembled WGS sequence"/>
</dbReference>
<feature type="coiled-coil region" evidence="1">
    <location>
        <begin position="556"/>
        <end position="681"/>
    </location>
</feature>
<dbReference type="AlphaFoldDB" id="A0A9D4ENA0"/>
<proteinExistence type="predicted"/>
<evidence type="ECO:0000313" key="4">
    <source>
        <dbReference type="Proteomes" id="UP000828390"/>
    </source>
</evidence>
<evidence type="ECO:0000256" key="2">
    <source>
        <dbReference type="SAM" id="MobiDB-lite"/>
    </source>
</evidence>